<dbReference type="FunFam" id="1.10.287.70:FF:000069">
    <property type="entry name" value="Potassium sodium-activated channel subfamily T member 1"/>
    <property type="match status" value="1"/>
</dbReference>
<sequence>MFSSHFKEDEDLLVIKNNINPHSTKGHCYSNTSSKRNKVSSKDKPSDVIYVVGGWSKDDPSCPVEQFCPQYNEWKMTAPMHHQRGDTGVCALGGIIYTVGGSDDVTCLSSVERYDPERNTWCVDVPSLSSPRSRVCVVEMEGCLITLGGFDGMTCINTVERYDPLKNSWSKLTPMLRNRAAASAAVLNGQIYVMGGTDGDMPLDSVELFDPFEGSWCLCPTMSTPREASGCTVFLGCLYVAGGRDELGLSLSTVEKYDPDTLRWSPVRAMNNKRFQVSLVLFNGFLLAIGGSDGVSDLKTMEAYNHETNSWSPRCGPSCGGRGVVLNVQDLEMTTGPSAVPSLQTYFRFRDLLLGDQTFYDDRVHVEFYVDENTFKERLKLFFIKNQRSSLRIRIFNFCLKLLTCVLYIIRVMTDNPAQLRHTCVNCNSTTQTNEINWELIFWVDRKVPVWAIQVIVASISFMEAMLLMYLSYKGNIWEQIFQVSFLLEMLNTVPFIITIFWPPLRNLFIPVFLNCWLAKCALESMINDLHRAIQRTHSAMFNQVLILICTLLCLVFTGTCGIQHLERAGRKSLSLFNALYFCIVTFSTVGFGDVTPQIWPSQLLVVVMICVALVVLPLQFEELIYLWMERQKSGGNYSRHRAQTERHVVLCVSTLKIDLLMDFLNEFYAHPHTQDYYVVILCPCEVDVQVRRILQIPLWSQRVIYLQGSALKNQDLLRAKMDDAEACFILSSRNEADRMAADHQTILRAWAVKDFAPNCPLYVQILKPENKFHVKFADHVVCEEEFKYAMLALNCLCPATSTLITLLVHTSRGQEGQQSPEQWQRMYGRCSGNEVYHIRLGDSMFFREYNSKSFTYAAFHAHKKYGVCMIGVKREDNKSILLNPGPRHIMSTSDTCYYINITKEENSAFIFRQEEDQGKGRGHCDILNSPSGLPVHSIIASMGTVAMDFQNTSPTESGVKLALPPENEQGSRRPSIAPVLEIADSASLLPCDLLSDQSEDEAGHSDEDVTATEFVKGYPPNSPYIGSSPTLCHLLPQKAPFCCLRLDQVSTSFHKGCEHVTFEDAKAYGFKNKLIIVSAETAGNGLYNFIVPLRAYYRPRRELNPIVLLLDNLPDDHFLEAISCFPMVYYMGGTIDNLDSLLQCGVLYADNLVVVDKESTMSAEEDYMADAKTIVNVQTMFRLFPSLSIITELTHPSNMRFMQFRAKDCYSLALSKLEKKERDKGSNLAFMFRLPFAAGRVFSISMLDTLLYQDYMIPIARLLLGLDTTPGSGYLCAMHVCEADLWIRTYGRLFQKFCSSNELNDQQNSISYVLINPAPDTLLQLNDVVFLIRPDPLAHVPEAPPAQNRRCRSTTDTPELN</sequence>
<evidence type="ECO:0000256" key="10">
    <source>
        <dbReference type="ARBA" id="ARBA00023065"/>
    </source>
</evidence>
<dbReference type="InterPro" id="IPR003929">
    <property type="entry name" value="K_chnl_BK_asu"/>
</dbReference>
<proteinExistence type="predicted"/>
<dbReference type="Pfam" id="PF22614">
    <property type="entry name" value="Slo-like_RCK"/>
    <property type="match status" value="2"/>
</dbReference>
<dbReference type="InterPro" id="IPR006652">
    <property type="entry name" value="Kelch_1"/>
</dbReference>
<evidence type="ECO:0000256" key="7">
    <source>
        <dbReference type="ARBA" id="ARBA00022826"/>
    </source>
</evidence>
<dbReference type="SUPFAM" id="SSF51735">
    <property type="entry name" value="NAD(P)-binding Rossmann-fold domains"/>
    <property type="match status" value="1"/>
</dbReference>
<dbReference type="SMART" id="SM00612">
    <property type="entry name" value="Kelch"/>
    <property type="match status" value="6"/>
</dbReference>
<evidence type="ECO:0000256" key="1">
    <source>
        <dbReference type="ARBA" id="ARBA00004651"/>
    </source>
</evidence>
<keyword evidence="18" id="KW-1185">Reference proteome</keyword>
<feature type="transmembrane region" description="Helical" evidence="15">
    <location>
        <begin position="451"/>
        <end position="472"/>
    </location>
</feature>
<feature type="transmembrane region" description="Helical" evidence="15">
    <location>
        <begin position="545"/>
        <end position="563"/>
    </location>
</feature>
<feature type="domain" description="RCK N-terminal" evidence="16">
    <location>
        <begin position="646"/>
        <end position="782"/>
    </location>
</feature>
<keyword evidence="7" id="KW-0631">Potassium channel</keyword>
<evidence type="ECO:0000256" key="9">
    <source>
        <dbReference type="ARBA" id="ARBA00022989"/>
    </source>
</evidence>
<feature type="region of interest" description="Disordered" evidence="14">
    <location>
        <begin position="1343"/>
        <end position="1362"/>
    </location>
</feature>
<keyword evidence="11 15" id="KW-0472">Membrane</keyword>
<evidence type="ECO:0000256" key="6">
    <source>
        <dbReference type="ARBA" id="ARBA00022692"/>
    </source>
</evidence>
<dbReference type="GO" id="GO:0005886">
    <property type="term" value="C:plasma membrane"/>
    <property type="evidence" value="ECO:0007669"/>
    <property type="project" value="UniProtKB-SubCell"/>
</dbReference>
<comment type="catalytic activity">
    <reaction evidence="13">
        <text>K(+)(in) = K(+)(out)</text>
        <dbReference type="Rhea" id="RHEA:29463"/>
        <dbReference type="ChEBI" id="CHEBI:29103"/>
    </reaction>
</comment>
<evidence type="ECO:0000256" key="14">
    <source>
        <dbReference type="SAM" id="MobiDB-lite"/>
    </source>
</evidence>
<dbReference type="SUPFAM" id="SSF117281">
    <property type="entry name" value="Kelch motif"/>
    <property type="match status" value="1"/>
</dbReference>
<evidence type="ECO:0000256" key="12">
    <source>
        <dbReference type="ARBA" id="ARBA00023303"/>
    </source>
</evidence>
<reference evidence="17 18" key="1">
    <citation type="submission" date="2018-10" db="EMBL/GenBank/DDBJ databases">
        <title>Genome assembly for a Yunnan-Guizhou Plateau 3E fish, Anabarilius grahami (Regan), and its evolutionary and genetic applications.</title>
        <authorList>
            <person name="Jiang W."/>
        </authorList>
    </citation>
    <scope>NUCLEOTIDE SEQUENCE [LARGE SCALE GENOMIC DNA]</scope>
    <source>
        <strain evidence="17">AG-KIZ</strain>
        <tissue evidence="17">Muscle</tissue>
    </source>
</reference>
<evidence type="ECO:0000256" key="3">
    <source>
        <dbReference type="ARBA" id="ARBA00022448"/>
    </source>
</evidence>
<keyword evidence="10" id="KW-0406">Ion transport</keyword>
<feature type="transmembrane region" description="Helical" evidence="15">
    <location>
        <begin position="599"/>
        <end position="621"/>
    </location>
</feature>
<evidence type="ECO:0000256" key="5">
    <source>
        <dbReference type="ARBA" id="ARBA00022538"/>
    </source>
</evidence>
<dbReference type="FunFam" id="3.40.50.720:FF:000011">
    <property type="entry name" value="Potassium channel subfamily T member 1"/>
    <property type="match status" value="1"/>
</dbReference>
<dbReference type="FunFam" id="3.40.50.720:FF:000034">
    <property type="entry name" value="Potassium channel subfamily T member 1"/>
    <property type="match status" value="1"/>
</dbReference>
<evidence type="ECO:0000256" key="11">
    <source>
        <dbReference type="ARBA" id="ARBA00023136"/>
    </source>
</evidence>
<dbReference type="InterPro" id="IPR015915">
    <property type="entry name" value="Kelch-typ_b-propeller"/>
</dbReference>
<dbReference type="Pfam" id="PF24681">
    <property type="entry name" value="Kelch_KLHDC2_KLHL20_DRC7"/>
    <property type="match status" value="1"/>
</dbReference>
<evidence type="ECO:0000256" key="15">
    <source>
        <dbReference type="SAM" id="Phobius"/>
    </source>
</evidence>
<dbReference type="PANTHER" id="PTHR10027:SF14">
    <property type="entry name" value="POTASSIUM CHANNEL SUBFAMILY T MEMBER 1"/>
    <property type="match status" value="1"/>
</dbReference>
<evidence type="ECO:0000256" key="4">
    <source>
        <dbReference type="ARBA" id="ARBA00022475"/>
    </source>
</evidence>
<dbReference type="GO" id="GO:0015271">
    <property type="term" value="F:outward rectifier potassium channel activity"/>
    <property type="evidence" value="ECO:0007669"/>
    <property type="project" value="TreeGrafter"/>
</dbReference>
<dbReference type="OrthoDB" id="257992at2759"/>
<feature type="transmembrane region" description="Helical" evidence="15">
    <location>
        <begin position="575"/>
        <end position="593"/>
    </location>
</feature>
<evidence type="ECO:0000256" key="2">
    <source>
        <dbReference type="ARBA" id="ARBA00022441"/>
    </source>
</evidence>
<dbReference type="Proteomes" id="UP000281406">
    <property type="component" value="Unassembled WGS sequence"/>
</dbReference>
<keyword evidence="5" id="KW-0633">Potassium transport</keyword>
<dbReference type="InterPro" id="IPR013099">
    <property type="entry name" value="K_chnl_dom"/>
</dbReference>
<keyword evidence="6 15" id="KW-0812">Transmembrane</keyword>
<dbReference type="InterPro" id="IPR036291">
    <property type="entry name" value="NAD(P)-bd_dom_sf"/>
</dbReference>
<keyword evidence="3" id="KW-0813">Transport</keyword>
<evidence type="ECO:0000313" key="17">
    <source>
        <dbReference type="EMBL" id="ROL50075.1"/>
    </source>
</evidence>
<keyword evidence="12 17" id="KW-0407">Ion channel</keyword>
<dbReference type="GO" id="GO:0005228">
    <property type="term" value="F:intracellular sodium-activated potassium channel activity"/>
    <property type="evidence" value="ECO:0007669"/>
    <property type="project" value="TreeGrafter"/>
</dbReference>
<dbReference type="Pfam" id="PF03493">
    <property type="entry name" value="BK_channel_a"/>
    <property type="match status" value="1"/>
</dbReference>
<dbReference type="InterPro" id="IPR003148">
    <property type="entry name" value="RCK_N"/>
</dbReference>
<feature type="region of interest" description="Disordered" evidence="14">
    <location>
        <begin position="955"/>
        <end position="974"/>
    </location>
</feature>
<name>A0A3N0YV64_ANAGA</name>
<feature type="domain" description="RCK N-terminal" evidence="16">
    <location>
        <begin position="1073"/>
        <end position="1213"/>
    </location>
</feature>
<dbReference type="Gene3D" id="2.120.10.80">
    <property type="entry name" value="Kelch-type beta propeller"/>
    <property type="match status" value="1"/>
</dbReference>
<evidence type="ECO:0000259" key="16">
    <source>
        <dbReference type="PROSITE" id="PS51201"/>
    </source>
</evidence>
<dbReference type="EMBL" id="RJVU01023003">
    <property type="protein sequence ID" value="ROL50075.1"/>
    <property type="molecule type" value="Genomic_DNA"/>
</dbReference>
<dbReference type="Gene3D" id="3.40.50.720">
    <property type="entry name" value="NAD(P)-binding Rossmann-like Domain"/>
    <property type="match status" value="2"/>
</dbReference>
<feature type="transmembrane region" description="Helical" evidence="15">
    <location>
        <begin position="484"/>
        <end position="505"/>
    </location>
</feature>
<dbReference type="Gene3D" id="1.10.287.70">
    <property type="match status" value="1"/>
</dbReference>
<keyword evidence="4" id="KW-1003">Cell membrane</keyword>
<dbReference type="PANTHER" id="PTHR10027">
    <property type="entry name" value="CALCIUM-ACTIVATED POTASSIUM CHANNEL ALPHA CHAIN"/>
    <property type="match status" value="1"/>
</dbReference>
<evidence type="ECO:0000256" key="13">
    <source>
        <dbReference type="ARBA" id="ARBA00034430"/>
    </source>
</evidence>
<protein>
    <submittedName>
        <fullName evidence="17">Potassium channel subfamily T member 1</fullName>
    </submittedName>
</protein>
<gene>
    <name evidence="17" type="ORF">DPX16_5834</name>
</gene>
<evidence type="ECO:0000313" key="18">
    <source>
        <dbReference type="Proteomes" id="UP000281406"/>
    </source>
</evidence>
<keyword evidence="9 15" id="KW-1133">Transmembrane helix</keyword>
<dbReference type="InterPro" id="IPR047871">
    <property type="entry name" value="K_chnl_Slo-like"/>
</dbReference>
<accession>A0A3N0YV64</accession>
<dbReference type="PROSITE" id="PS51201">
    <property type="entry name" value="RCK_N"/>
    <property type="match status" value="2"/>
</dbReference>
<keyword evidence="2" id="KW-0880">Kelch repeat</keyword>
<comment type="caution">
    <text evidence="17">The sequence shown here is derived from an EMBL/GenBank/DDBJ whole genome shotgun (WGS) entry which is preliminary data.</text>
</comment>
<keyword evidence="8" id="KW-0630">Potassium</keyword>
<dbReference type="Pfam" id="PF07885">
    <property type="entry name" value="Ion_trans_2"/>
    <property type="match status" value="1"/>
</dbReference>
<comment type="subcellular location">
    <subcellularLocation>
        <location evidence="1">Cell membrane</location>
        <topology evidence="1">Multi-pass membrane protein</topology>
    </subcellularLocation>
</comment>
<organism evidence="17 18">
    <name type="scientific">Anabarilius grahami</name>
    <name type="common">Kanglang fish</name>
    <name type="synonym">Barilius grahami</name>
    <dbReference type="NCBI Taxonomy" id="495550"/>
    <lineage>
        <taxon>Eukaryota</taxon>
        <taxon>Metazoa</taxon>
        <taxon>Chordata</taxon>
        <taxon>Craniata</taxon>
        <taxon>Vertebrata</taxon>
        <taxon>Euteleostomi</taxon>
        <taxon>Actinopterygii</taxon>
        <taxon>Neopterygii</taxon>
        <taxon>Teleostei</taxon>
        <taxon>Ostariophysi</taxon>
        <taxon>Cypriniformes</taxon>
        <taxon>Xenocyprididae</taxon>
        <taxon>Xenocypridinae</taxon>
        <taxon>Xenocypridinae incertae sedis</taxon>
        <taxon>Anabarilius</taxon>
    </lineage>
</organism>
<evidence type="ECO:0000256" key="8">
    <source>
        <dbReference type="ARBA" id="ARBA00022958"/>
    </source>
</evidence>
<dbReference type="SUPFAM" id="SSF81324">
    <property type="entry name" value="Voltage-gated potassium channels"/>
    <property type="match status" value="1"/>
</dbReference>
<feature type="transmembrane region" description="Helical" evidence="15">
    <location>
        <begin position="395"/>
        <end position="413"/>
    </location>
</feature>